<evidence type="ECO:0000313" key="2">
    <source>
        <dbReference type="EMBL" id="KAK3264249.1"/>
    </source>
</evidence>
<keyword evidence="3" id="KW-1185">Reference proteome</keyword>
<feature type="region of interest" description="Disordered" evidence="1">
    <location>
        <begin position="41"/>
        <end position="118"/>
    </location>
</feature>
<feature type="compositionally biased region" description="Polar residues" evidence="1">
    <location>
        <begin position="54"/>
        <end position="85"/>
    </location>
</feature>
<sequence>MASPSPLGKSNNNLRCNTSATSSLDPNSFFLTAPRDIVDEISETAEYPPAPGPSSLQRPSAQSVPCGIQQTRPGTSPAFTASNHAQGGERYLKQRKSQRPVRSQKQLELANAPERQGLVPHEEPLLEDQLSKALVLSTPSASRPPATVSHADPGCTRNSTSRRGIPGISAGPVVVEARGGRREGGLSPKHVVARVMSAGEARRRLAAPLIMSKAPQRPSTVCGVESTRRLLLPNERGAMLPHRHLLLT</sequence>
<feature type="compositionally biased region" description="Polar residues" evidence="1">
    <location>
        <begin position="8"/>
        <end position="29"/>
    </location>
</feature>
<protein>
    <submittedName>
        <fullName evidence="2">Uncharacterized protein</fullName>
    </submittedName>
</protein>
<evidence type="ECO:0000256" key="1">
    <source>
        <dbReference type="SAM" id="MobiDB-lite"/>
    </source>
</evidence>
<evidence type="ECO:0000313" key="3">
    <source>
        <dbReference type="Proteomes" id="UP001190700"/>
    </source>
</evidence>
<proteinExistence type="predicted"/>
<reference evidence="2 3" key="1">
    <citation type="journal article" date="2015" name="Genome Biol. Evol.">
        <title>Comparative Genomics of a Bacterivorous Green Alga Reveals Evolutionary Causalities and Consequences of Phago-Mixotrophic Mode of Nutrition.</title>
        <authorList>
            <person name="Burns J.A."/>
            <person name="Paasch A."/>
            <person name="Narechania A."/>
            <person name="Kim E."/>
        </authorList>
    </citation>
    <scope>NUCLEOTIDE SEQUENCE [LARGE SCALE GENOMIC DNA]</scope>
    <source>
        <strain evidence="2 3">PLY_AMNH</strain>
    </source>
</reference>
<feature type="non-terminal residue" evidence="2">
    <location>
        <position position="248"/>
    </location>
</feature>
<organism evidence="2 3">
    <name type="scientific">Cymbomonas tetramitiformis</name>
    <dbReference type="NCBI Taxonomy" id="36881"/>
    <lineage>
        <taxon>Eukaryota</taxon>
        <taxon>Viridiplantae</taxon>
        <taxon>Chlorophyta</taxon>
        <taxon>Pyramimonadophyceae</taxon>
        <taxon>Pyramimonadales</taxon>
        <taxon>Pyramimonadaceae</taxon>
        <taxon>Cymbomonas</taxon>
    </lineage>
</organism>
<gene>
    <name evidence="2" type="ORF">CYMTET_26998</name>
</gene>
<feature type="region of interest" description="Disordered" evidence="1">
    <location>
        <begin position="1"/>
        <end position="29"/>
    </location>
</feature>
<dbReference type="Proteomes" id="UP001190700">
    <property type="component" value="Unassembled WGS sequence"/>
</dbReference>
<accession>A0AAE0FQY5</accession>
<feature type="region of interest" description="Disordered" evidence="1">
    <location>
        <begin position="139"/>
        <end position="168"/>
    </location>
</feature>
<name>A0AAE0FQY5_9CHLO</name>
<dbReference type="EMBL" id="LGRX02014691">
    <property type="protein sequence ID" value="KAK3264249.1"/>
    <property type="molecule type" value="Genomic_DNA"/>
</dbReference>
<dbReference type="AlphaFoldDB" id="A0AAE0FQY5"/>
<comment type="caution">
    <text evidence="2">The sequence shown here is derived from an EMBL/GenBank/DDBJ whole genome shotgun (WGS) entry which is preliminary data.</text>
</comment>